<dbReference type="SUPFAM" id="SSF81383">
    <property type="entry name" value="F-box domain"/>
    <property type="match status" value="1"/>
</dbReference>
<reference evidence="2 3" key="1">
    <citation type="journal article" date="2014" name="Agronomy (Basel)">
        <title>A Draft Genome Sequence for Ensete ventricosum, the Drought-Tolerant Tree Against Hunger.</title>
        <authorList>
            <person name="Harrison J."/>
            <person name="Moore K.A."/>
            <person name="Paszkiewicz K."/>
            <person name="Jones T."/>
            <person name="Grant M."/>
            <person name="Ambacheew D."/>
            <person name="Muzemil S."/>
            <person name="Studholme D.J."/>
        </authorList>
    </citation>
    <scope>NUCLEOTIDE SEQUENCE [LARGE SCALE GENOMIC DNA]</scope>
</reference>
<dbReference type="Pfam" id="PF00646">
    <property type="entry name" value="F-box"/>
    <property type="match status" value="1"/>
</dbReference>
<name>A0A426Y874_ENSVE</name>
<dbReference type="Proteomes" id="UP000287651">
    <property type="component" value="Unassembled WGS sequence"/>
</dbReference>
<dbReference type="InterPro" id="IPR050354">
    <property type="entry name" value="F-box/kelch-repeat_ARATH"/>
</dbReference>
<dbReference type="GO" id="GO:0005829">
    <property type="term" value="C:cytosol"/>
    <property type="evidence" value="ECO:0007669"/>
    <property type="project" value="TreeGrafter"/>
</dbReference>
<feature type="domain" description="F-box" evidence="1">
    <location>
        <begin position="19"/>
        <end position="51"/>
    </location>
</feature>
<dbReference type="PANTHER" id="PTHR24414">
    <property type="entry name" value="F-BOX/KELCH-REPEAT PROTEIN SKIP4"/>
    <property type="match status" value="1"/>
</dbReference>
<dbReference type="InterPro" id="IPR001810">
    <property type="entry name" value="F-box_dom"/>
</dbReference>
<gene>
    <name evidence="2" type="ORF">B296_00046916</name>
</gene>
<organism evidence="2 3">
    <name type="scientific">Ensete ventricosum</name>
    <name type="common">Abyssinian banana</name>
    <name type="synonym">Musa ensete</name>
    <dbReference type="NCBI Taxonomy" id="4639"/>
    <lineage>
        <taxon>Eukaryota</taxon>
        <taxon>Viridiplantae</taxon>
        <taxon>Streptophyta</taxon>
        <taxon>Embryophyta</taxon>
        <taxon>Tracheophyta</taxon>
        <taxon>Spermatophyta</taxon>
        <taxon>Magnoliopsida</taxon>
        <taxon>Liliopsida</taxon>
        <taxon>Zingiberales</taxon>
        <taxon>Musaceae</taxon>
        <taxon>Ensete</taxon>
    </lineage>
</organism>
<dbReference type="AlphaFoldDB" id="A0A426Y874"/>
<dbReference type="InterPro" id="IPR015915">
    <property type="entry name" value="Kelch-typ_b-propeller"/>
</dbReference>
<accession>A0A426Y874</accession>
<dbReference type="InterPro" id="IPR036047">
    <property type="entry name" value="F-box-like_dom_sf"/>
</dbReference>
<proteinExistence type="predicted"/>
<dbReference type="Gene3D" id="2.120.10.80">
    <property type="entry name" value="Kelch-type beta propeller"/>
    <property type="match status" value="1"/>
</dbReference>
<evidence type="ECO:0000313" key="3">
    <source>
        <dbReference type="Proteomes" id="UP000287651"/>
    </source>
</evidence>
<protein>
    <recommendedName>
        <fullName evidence="1">F-box domain-containing protein</fullName>
    </recommendedName>
</protein>
<sequence>MEQRPKQREPAADAALHGDVLDAIVSRVSPLDLLPASRVSKAWRAAVLSSPRRPPPWFILHHLGRPQVAAAFDPLSRAWRSLPCAHSYPSHRQGPQPQQVSSYMLSPGGGTRLCVLSLSALALATDPFGSSWRELEPPRYSRTDPVVAVVGTRVVVAGGASDLEDGENAVEVFDGGASGAWVSCEPMPEAFRWSESISSAAVGRRLYVLEKQSPFTLSWFDAESRRWGPARGVHVPDPTVRHVAIGFANGRLLLAAAGGIGTGFGWRAESVRLWAVDEESLQVEEEVGSMPRPMVEELVGDWGWGLWSLGFLTEGRFAYVYNPSYPKDIFLCQLEEGGGCRWETVPRPACMDERPTHRNTGIGFSFSLSWRWPQPMKQPFAGGGDRSEGIISAGTMVKSANNRYSSCRSSLPVH</sequence>
<dbReference type="PANTHER" id="PTHR24414:SF44">
    <property type="entry name" value="F-BOX DOMAIN-CONTAINING PROTEIN"/>
    <property type="match status" value="1"/>
</dbReference>
<evidence type="ECO:0000259" key="1">
    <source>
        <dbReference type="Pfam" id="PF00646"/>
    </source>
</evidence>
<dbReference type="CDD" id="cd09917">
    <property type="entry name" value="F-box_SF"/>
    <property type="match status" value="1"/>
</dbReference>
<evidence type="ECO:0000313" key="2">
    <source>
        <dbReference type="EMBL" id="RRT47908.1"/>
    </source>
</evidence>
<dbReference type="GO" id="GO:0005634">
    <property type="term" value="C:nucleus"/>
    <property type="evidence" value="ECO:0007669"/>
    <property type="project" value="TreeGrafter"/>
</dbReference>
<dbReference type="SUPFAM" id="SSF117281">
    <property type="entry name" value="Kelch motif"/>
    <property type="match status" value="1"/>
</dbReference>
<dbReference type="EMBL" id="AMZH03014272">
    <property type="protein sequence ID" value="RRT47908.1"/>
    <property type="molecule type" value="Genomic_DNA"/>
</dbReference>
<comment type="caution">
    <text evidence="2">The sequence shown here is derived from an EMBL/GenBank/DDBJ whole genome shotgun (WGS) entry which is preliminary data.</text>
</comment>
<dbReference type="GO" id="GO:0043161">
    <property type="term" value="P:proteasome-mediated ubiquitin-dependent protein catabolic process"/>
    <property type="evidence" value="ECO:0007669"/>
    <property type="project" value="TreeGrafter"/>
</dbReference>